<name>A0A1I7T8Y9_9PELO</name>
<evidence type="ECO:0000313" key="3">
    <source>
        <dbReference type="WBParaSite" id="Csp11.Scaffold550.g3593.t1"/>
    </source>
</evidence>
<proteinExistence type="predicted"/>
<dbReference type="GO" id="GO:0045121">
    <property type="term" value="C:membrane raft"/>
    <property type="evidence" value="ECO:0007669"/>
    <property type="project" value="TreeGrafter"/>
</dbReference>
<dbReference type="InterPro" id="IPR056711">
    <property type="entry name" value="DUF7809"/>
</dbReference>
<evidence type="ECO:0000313" key="2">
    <source>
        <dbReference type="Proteomes" id="UP000095282"/>
    </source>
</evidence>
<dbReference type="AlphaFoldDB" id="A0A1I7T8Y9"/>
<dbReference type="Pfam" id="PF25100">
    <property type="entry name" value="DUF7809"/>
    <property type="match status" value="1"/>
</dbReference>
<dbReference type="Proteomes" id="UP000095282">
    <property type="component" value="Unplaced"/>
</dbReference>
<feature type="domain" description="DUF7809" evidence="1">
    <location>
        <begin position="50"/>
        <end position="209"/>
    </location>
</feature>
<accession>A0A1I7T8Y9</accession>
<dbReference type="eggNOG" id="ENOG502RT6Q">
    <property type="taxonomic scope" value="Eukaryota"/>
</dbReference>
<keyword evidence="2" id="KW-1185">Reference proteome</keyword>
<dbReference type="WBParaSite" id="Csp11.Scaffold550.g3593.t1">
    <property type="protein sequence ID" value="Csp11.Scaffold550.g3593.t1"/>
    <property type="gene ID" value="Csp11.Scaffold550.g3593"/>
</dbReference>
<dbReference type="PANTHER" id="PTHR21447:SF11">
    <property type="entry name" value="RING-TYPE DOMAIN-CONTAINING PROTEIN"/>
    <property type="match status" value="1"/>
</dbReference>
<evidence type="ECO:0000259" key="1">
    <source>
        <dbReference type="Pfam" id="PF25100"/>
    </source>
</evidence>
<organism evidence="2 3">
    <name type="scientific">Caenorhabditis tropicalis</name>
    <dbReference type="NCBI Taxonomy" id="1561998"/>
    <lineage>
        <taxon>Eukaryota</taxon>
        <taxon>Metazoa</taxon>
        <taxon>Ecdysozoa</taxon>
        <taxon>Nematoda</taxon>
        <taxon>Chromadorea</taxon>
        <taxon>Rhabditida</taxon>
        <taxon>Rhabditina</taxon>
        <taxon>Rhabditomorpha</taxon>
        <taxon>Rhabditoidea</taxon>
        <taxon>Rhabditidae</taxon>
        <taxon>Peloderinae</taxon>
        <taxon>Caenorhabditis</taxon>
    </lineage>
</organism>
<sequence>MRIYGNEEKLLEDIRMFMSFPGSDSHFQIELAQPIMSPEASFKSLKGEKYMFKQNIFVVLQGIVDELEMGNDIKGSVMSLIGYFLKTNECQITNTLDLVFYPEEELNQLKKDVENAMKVRLQYPVLNVLVLQNVPAVTKVSSVADAIERIKLLLSPHPNDPDYESIHKTLETLLEKPKVQVYKKIIDHLEVLLAEFKNFIGNHPSYFLPGLNGPPRVRLFDNGKHKFVFAYELLNEMERTQMDDAVIKKECPITGGLETIDYDKLSNMIDVEEIEFIITPIVRTKHRAVFIPHQNGKYCIQIVDYFTELIREMINVTHVYHGLDVEHKSIIQHSMLVHEMLLFSDQKCRFLDIEQAIGLRTQFFKDVDLLLPRETRGGIRQISKIGFTVKDAFRELERLGINETFDHRYVRFHAVMQFRDMVGKKDPREKLTMTDFLDLLENIQFCCALKDYSNIYEMIHKHGMCSLIPHLCRFCHDEELIMEEEVENKIAAVIQKIEEKSQGDLFAPSTSK</sequence>
<protein>
    <submittedName>
        <fullName evidence="3">RING-type domain-containing protein</fullName>
    </submittedName>
</protein>
<dbReference type="GO" id="GO:0045087">
    <property type="term" value="P:innate immune response"/>
    <property type="evidence" value="ECO:0007669"/>
    <property type="project" value="TreeGrafter"/>
</dbReference>
<reference evidence="3" key="1">
    <citation type="submission" date="2016-11" db="UniProtKB">
        <authorList>
            <consortium name="WormBaseParasite"/>
        </authorList>
    </citation>
    <scope>IDENTIFICATION</scope>
</reference>
<dbReference type="PANTHER" id="PTHR21447">
    <property type="entry name" value="RING-TYPE DOMAIN-CONTAINING PROTEIN-RELATED"/>
    <property type="match status" value="1"/>
</dbReference>